<dbReference type="AlphaFoldDB" id="A0A6L2M079"/>
<dbReference type="Pfam" id="PF14223">
    <property type="entry name" value="Retrotran_gag_2"/>
    <property type="match status" value="1"/>
</dbReference>
<comment type="caution">
    <text evidence="1">The sequence shown here is derived from an EMBL/GenBank/DDBJ whole genome shotgun (WGS) entry which is preliminary data.</text>
</comment>
<accession>A0A6L2M079</accession>
<dbReference type="PANTHER" id="PTHR35317">
    <property type="entry name" value="OS04G0629600 PROTEIN"/>
    <property type="match status" value="1"/>
</dbReference>
<gene>
    <name evidence="1" type="ORF">Tci_037783</name>
</gene>
<reference evidence="1" key="1">
    <citation type="journal article" date="2019" name="Sci. Rep.">
        <title>Draft genome of Tanacetum cinerariifolium, the natural source of mosquito coil.</title>
        <authorList>
            <person name="Yamashiro T."/>
            <person name="Shiraishi A."/>
            <person name="Satake H."/>
            <person name="Nakayama K."/>
        </authorList>
    </citation>
    <scope>NUCLEOTIDE SEQUENCE</scope>
</reference>
<organism evidence="1">
    <name type="scientific">Tanacetum cinerariifolium</name>
    <name type="common">Dalmatian daisy</name>
    <name type="synonym">Chrysanthemum cinerariifolium</name>
    <dbReference type="NCBI Taxonomy" id="118510"/>
    <lineage>
        <taxon>Eukaryota</taxon>
        <taxon>Viridiplantae</taxon>
        <taxon>Streptophyta</taxon>
        <taxon>Embryophyta</taxon>
        <taxon>Tracheophyta</taxon>
        <taxon>Spermatophyta</taxon>
        <taxon>Magnoliopsida</taxon>
        <taxon>eudicotyledons</taxon>
        <taxon>Gunneridae</taxon>
        <taxon>Pentapetalae</taxon>
        <taxon>asterids</taxon>
        <taxon>campanulids</taxon>
        <taxon>Asterales</taxon>
        <taxon>Asteraceae</taxon>
        <taxon>Asteroideae</taxon>
        <taxon>Anthemideae</taxon>
        <taxon>Anthemidinae</taxon>
        <taxon>Tanacetum</taxon>
    </lineage>
</organism>
<sequence length="250" mass="28257">MKGVRLGLLDLVVDCGNKKKFVRIEQYFQIQDYALWDIIENENSFVPVTQTTTAEGGVITTTISSPVTAKEKIKKKNDVKARSMLLMTLPNEHLMTFNQYKCPKSLFAAIETRFGGNEAIKKTQKTHLKKMYENFSAPSIESIDSIFNRIQKIVSQLAVLGEFISQEDINLKFLRSLPSEWNTHVVVWRNKPDLDIMSIDDIYNNFKIIEKEVKVTASSNSSSQNMAFMSSPSTNSTNEVYTAYGVSTAS</sequence>
<protein>
    <submittedName>
        <fullName evidence="1">Uncharacterized protein</fullName>
    </submittedName>
</protein>
<dbReference type="PANTHER" id="PTHR35317:SF31">
    <property type="entry name" value="DUF4219 DOMAIN-CONTAINING PROTEIN"/>
    <property type="match status" value="1"/>
</dbReference>
<dbReference type="EMBL" id="BKCJ010005269">
    <property type="protein sequence ID" value="GEU65805.1"/>
    <property type="molecule type" value="Genomic_DNA"/>
</dbReference>
<evidence type="ECO:0000313" key="1">
    <source>
        <dbReference type="EMBL" id="GEU65805.1"/>
    </source>
</evidence>
<name>A0A6L2M079_TANCI</name>
<proteinExistence type="predicted"/>